<gene>
    <name evidence="3" type="ORF">V5E97_24050</name>
</gene>
<dbReference type="InterPro" id="IPR050417">
    <property type="entry name" value="Sugar_Epim/Isomerase"/>
</dbReference>
<evidence type="ECO:0000313" key="3">
    <source>
        <dbReference type="EMBL" id="XBH01419.1"/>
    </source>
</evidence>
<dbReference type="InterPro" id="IPR013022">
    <property type="entry name" value="Xyl_isomerase-like_TIM-brl"/>
</dbReference>
<dbReference type="PANTHER" id="PTHR43489:SF7">
    <property type="entry name" value="3-DEHYDRO-D-GULOSIDE 4-EPIMERASE-RELATED"/>
    <property type="match status" value="1"/>
</dbReference>
<organism evidence="3">
    <name type="scientific">Singulisphaera sp. Ch08</name>
    <dbReference type="NCBI Taxonomy" id="3120278"/>
    <lineage>
        <taxon>Bacteria</taxon>
        <taxon>Pseudomonadati</taxon>
        <taxon>Planctomycetota</taxon>
        <taxon>Planctomycetia</taxon>
        <taxon>Isosphaerales</taxon>
        <taxon>Isosphaeraceae</taxon>
        <taxon>Singulisphaera</taxon>
    </lineage>
</organism>
<name>A0AAU7C8S0_9BACT</name>
<dbReference type="SUPFAM" id="SSF51658">
    <property type="entry name" value="Xylose isomerase-like"/>
    <property type="match status" value="1"/>
</dbReference>
<dbReference type="RefSeq" id="WP_406694123.1">
    <property type="nucleotide sequence ID" value="NZ_CP155447.1"/>
</dbReference>
<dbReference type="InterPro" id="IPR036237">
    <property type="entry name" value="Xyl_isomerase-like_sf"/>
</dbReference>
<reference evidence="3" key="1">
    <citation type="submission" date="2024-05" db="EMBL/GenBank/DDBJ databases">
        <title>Planctomycetes of the genus Singulisphaera possess chitinolytic capabilities.</title>
        <authorList>
            <person name="Ivanova A."/>
        </authorList>
    </citation>
    <scope>NUCLEOTIDE SEQUENCE</scope>
    <source>
        <strain evidence="3">Ch08T</strain>
    </source>
</reference>
<evidence type="ECO:0000259" key="2">
    <source>
        <dbReference type="Pfam" id="PF01261"/>
    </source>
</evidence>
<sequence length="266" mass="29387">MKISVLSYEPVFRLDELDRRMGVAKALGYQGIELVATNPLGYTIDEVIALTERHQLPVVSLLSGWSYSNEGLCLSSPDARLRDRAQERLKSYVELASRLRSVLVVGQMQGLRSDEPDEAKANERIAEGLKGVAAEAERAGVTVVIEPVNHFQVGFNHTADAARAMSDRVGSPALSYMLDTIHMNIEERSIIGTIQEHGPRIRHFHLCETNGGPFGSGNLDFPSVLAALEQTGYDRFVSVKVYREVDFDTAARGSAEFLRQVRGKLD</sequence>
<dbReference type="Gene3D" id="3.20.20.150">
    <property type="entry name" value="Divalent-metal-dependent TIM barrel enzymes"/>
    <property type="match status" value="1"/>
</dbReference>
<accession>A0AAU7C8S0</accession>
<dbReference type="PANTHER" id="PTHR43489">
    <property type="entry name" value="ISOMERASE"/>
    <property type="match status" value="1"/>
</dbReference>
<feature type="domain" description="Xylose isomerase-like TIM barrel" evidence="2">
    <location>
        <begin position="23"/>
        <end position="260"/>
    </location>
</feature>
<proteinExistence type="predicted"/>
<dbReference type="Pfam" id="PF01261">
    <property type="entry name" value="AP_endonuc_2"/>
    <property type="match status" value="1"/>
</dbReference>
<dbReference type="AlphaFoldDB" id="A0AAU7C8S0"/>
<dbReference type="EMBL" id="CP155447">
    <property type="protein sequence ID" value="XBH01419.1"/>
    <property type="molecule type" value="Genomic_DNA"/>
</dbReference>
<keyword evidence="1 3" id="KW-0413">Isomerase</keyword>
<protein>
    <submittedName>
        <fullName evidence="3">Sugar phosphate isomerase/epimerase family protein</fullName>
    </submittedName>
</protein>
<dbReference type="GO" id="GO:0016853">
    <property type="term" value="F:isomerase activity"/>
    <property type="evidence" value="ECO:0007669"/>
    <property type="project" value="UniProtKB-KW"/>
</dbReference>
<evidence type="ECO:0000256" key="1">
    <source>
        <dbReference type="ARBA" id="ARBA00023235"/>
    </source>
</evidence>